<evidence type="ECO:0000313" key="2">
    <source>
        <dbReference type="Proteomes" id="UP001596166"/>
    </source>
</evidence>
<organism evidence="1 2">
    <name type="scientific">Azospirillum himalayense</name>
    <dbReference type="NCBI Taxonomy" id="654847"/>
    <lineage>
        <taxon>Bacteria</taxon>
        <taxon>Pseudomonadati</taxon>
        <taxon>Pseudomonadota</taxon>
        <taxon>Alphaproteobacteria</taxon>
        <taxon>Rhodospirillales</taxon>
        <taxon>Azospirillaceae</taxon>
        <taxon>Azospirillum</taxon>
    </lineage>
</organism>
<gene>
    <name evidence="1" type="ORF">ACFPMG_29010</name>
</gene>
<evidence type="ECO:0000313" key="1">
    <source>
        <dbReference type="EMBL" id="MFC5359042.1"/>
    </source>
</evidence>
<dbReference type="Proteomes" id="UP001596166">
    <property type="component" value="Unassembled WGS sequence"/>
</dbReference>
<sequence length="54" mass="5781">MRGLKTLKTACATIQGFGVMQALRKSQASSFNLGPGVLAEAVRFISQQRELQAA</sequence>
<accession>A0ABW0GFZ0</accession>
<reference evidence="2" key="1">
    <citation type="journal article" date="2019" name="Int. J. Syst. Evol. Microbiol.">
        <title>The Global Catalogue of Microorganisms (GCM) 10K type strain sequencing project: providing services to taxonomists for standard genome sequencing and annotation.</title>
        <authorList>
            <consortium name="The Broad Institute Genomics Platform"/>
            <consortium name="The Broad Institute Genome Sequencing Center for Infectious Disease"/>
            <person name="Wu L."/>
            <person name="Ma J."/>
        </authorList>
    </citation>
    <scope>NUCLEOTIDE SEQUENCE [LARGE SCALE GENOMIC DNA]</scope>
    <source>
        <strain evidence="2">CCUG 58760</strain>
    </source>
</reference>
<proteinExistence type="predicted"/>
<comment type="caution">
    <text evidence="1">The sequence shown here is derived from an EMBL/GenBank/DDBJ whole genome shotgun (WGS) entry which is preliminary data.</text>
</comment>
<dbReference type="RefSeq" id="WP_376998692.1">
    <property type="nucleotide sequence ID" value="NZ_JBHSLC010000109.1"/>
</dbReference>
<name>A0ABW0GFZ0_9PROT</name>
<dbReference type="EMBL" id="JBHSLC010000109">
    <property type="protein sequence ID" value="MFC5359042.1"/>
    <property type="molecule type" value="Genomic_DNA"/>
</dbReference>
<protein>
    <submittedName>
        <fullName evidence="1">Uncharacterized protein</fullName>
    </submittedName>
</protein>
<keyword evidence="2" id="KW-1185">Reference proteome</keyword>